<feature type="repeat" description="TPR" evidence="1">
    <location>
        <begin position="128"/>
        <end position="161"/>
    </location>
</feature>
<feature type="chain" id="PRO_5010243219" evidence="2">
    <location>
        <begin position="23"/>
        <end position="206"/>
    </location>
</feature>
<dbReference type="RefSeq" id="WP_083627497.1">
    <property type="nucleotide sequence ID" value="NZ_FPAM01000007.1"/>
</dbReference>
<dbReference type="AlphaFoldDB" id="A0A1Q6A588"/>
<evidence type="ECO:0000313" key="4">
    <source>
        <dbReference type="Proteomes" id="UP000186720"/>
    </source>
</evidence>
<comment type="caution">
    <text evidence="3">The sequence shown here is derived from an EMBL/GenBank/DDBJ whole genome shotgun (WGS) entry which is preliminary data.</text>
</comment>
<evidence type="ECO:0000256" key="2">
    <source>
        <dbReference type="SAM" id="SignalP"/>
    </source>
</evidence>
<dbReference type="Proteomes" id="UP000186720">
    <property type="component" value="Unassembled WGS sequence"/>
</dbReference>
<dbReference type="Pfam" id="PF13181">
    <property type="entry name" value="TPR_8"/>
    <property type="match status" value="1"/>
</dbReference>
<dbReference type="Pfam" id="PF13432">
    <property type="entry name" value="TPR_16"/>
    <property type="match status" value="1"/>
</dbReference>
<keyword evidence="1" id="KW-0802">TPR repeat</keyword>
<feature type="repeat" description="TPR" evidence="1">
    <location>
        <begin position="60"/>
        <end position="93"/>
    </location>
</feature>
<keyword evidence="4" id="KW-1185">Reference proteome</keyword>
<dbReference type="InterPro" id="IPR011990">
    <property type="entry name" value="TPR-like_helical_dom_sf"/>
</dbReference>
<dbReference type="Gene3D" id="1.25.40.10">
    <property type="entry name" value="Tetratricopeptide repeat domain"/>
    <property type="match status" value="1"/>
</dbReference>
<dbReference type="EMBL" id="MPPL01000001">
    <property type="protein sequence ID" value="OKS89162.1"/>
    <property type="molecule type" value="Genomic_DNA"/>
</dbReference>
<dbReference type="SMART" id="SM00028">
    <property type="entry name" value="TPR"/>
    <property type="match status" value="3"/>
</dbReference>
<accession>A0A1Q6A588</accession>
<reference evidence="3 4" key="1">
    <citation type="submission" date="2016-11" db="EMBL/GenBank/DDBJ databases">
        <title>Whole Genome Sequencing of Mucilaginibacter polytrichastri RG4-7(T) isolated from the moss sample.</title>
        <authorList>
            <person name="Li Y."/>
        </authorList>
    </citation>
    <scope>NUCLEOTIDE SEQUENCE [LARGE SCALE GENOMIC DNA]</scope>
    <source>
        <strain evidence="3 4">RG4-7</strain>
    </source>
</reference>
<gene>
    <name evidence="3" type="ORF">RG47T_4644</name>
</gene>
<dbReference type="PROSITE" id="PS50005">
    <property type="entry name" value="TPR"/>
    <property type="match status" value="2"/>
</dbReference>
<evidence type="ECO:0000313" key="3">
    <source>
        <dbReference type="EMBL" id="OKS89162.1"/>
    </source>
</evidence>
<sequence length="206" mass="23607">MEVLKKPLLVALSLLFAMQLQAQTNAVLQKAFHNSYTDELNKNYTAAINDISPYYADNSYEINIRLGWLHYLNKNYNASQSYYQKAINLKPGSIEAKFGYVKPLSFLQNWDKILDQYLAILKIDAQNTQANYWAGVLYYNHKQFDAAIRCFKAVVNLYPFDYDGNHMLAWALLLSGKKADARPLFERALIIKPGDDSSEDGLSRCK</sequence>
<protein>
    <submittedName>
        <fullName evidence="3">Uncharacterized protein</fullName>
    </submittedName>
</protein>
<proteinExistence type="predicted"/>
<name>A0A1Q6A588_9SPHI</name>
<organism evidence="3 4">
    <name type="scientific">Mucilaginibacter polytrichastri</name>
    <dbReference type="NCBI Taxonomy" id="1302689"/>
    <lineage>
        <taxon>Bacteria</taxon>
        <taxon>Pseudomonadati</taxon>
        <taxon>Bacteroidota</taxon>
        <taxon>Sphingobacteriia</taxon>
        <taxon>Sphingobacteriales</taxon>
        <taxon>Sphingobacteriaceae</taxon>
        <taxon>Mucilaginibacter</taxon>
    </lineage>
</organism>
<dbReference type="STRING" id="1302689.RG47T_4644"/>
<evidence type="ECO:0000256" key="1">
    <source>
        <dbReference type="PROSITE-ProRule" id="PRU00339"/>
    </source>
</evidence>
<keyword evidence="2" id="KW-0732">Signal</keyword>
<dbReference type="SUPFAM" id="SSF48452">
    <property type="entry name" value="TPR-like"/>
    <property type="match status" value="1"/>
</dbReference>
<dbReference type="OrthoDB" id="9811837at2"/>
<dbReference type="InterPro" id="IPR019734">
    <property type="entry name" value="TPR_rpt"/>
</dbReference>
<feature type="signal peptide" evidence="2">
    <location>
        <begin position="1"/>
        <end position="22"/>
    </location>
</feature>